<feature type="compositionally biased region" description="Acidic residues" evidence="1">
    <location>
        <begin position="180"/>
        <end position="193"/>
    </location>
</feature>
<dbReference type="Proteomes" id="UP001055911">
    <property type="component" value="Plasmid p1unnamed"/>
</dbReference>
<evidence type="ECO:0000313" key="2">
    <source>
        <dbReference type="EMBL" id="USS89969.1"/>
    </source>
</evidence>
<dbReference type="RefSeq" id="WP_252767515.1">
    <property type="nucleotide sequence ID" value="NZ_CP097120.1"/>
</dbReference>
<feature type="region of interest" description="Disordered" evidence="1">
    <location>
        <begin position="68"/>
        <end position="193"/>
    </location>
</feature>
<feature type="compositionally biased region" description="Low complexity" evidence="1">
    <location>
        <begin position="153"/>
        <end position="163"/>
    </location>
</feature>
<protein>
    <submittedName>
        <fullName evidence="2">Uncharacterized protein</fullName>
    </submittedName>
</protein>
<feature type="compositionally biased region" description="Polar residues" evidence="1">
    <location>
        <begin position="78"/>
        <end position="101"/>
    </location>
</feature>
<geneLocation type="plasmid" evidence="2 3">
    <name>p1unnamed</name>
</geneLocation>
<accession>A0A9Q8ZUQ8</accession>
<evidence type="ECO:0000256" key="1">
    <source>
        <dbReference type="SAM" id="MobiDB-lite"/>
    </source>
</evidence>
<sequence>MMKVLKFGIHSRFENGSIIIDAVIKKENGDVINCSVDENNSPNTTREILNCIFKEYFSNILESSVSSNSIDKSELGKSNDQNKGGKENSGNSLGSKVQEININPGKIINEVKDDGKTNGDPYDGIKLPESLDKVEAPGDEITPADFITKNVTGSENESGSDSDGAVEVNPNDGLIHDSDGSDDIDNFGDEDEY</sequence>
<proteinExistence type="predicted"/>
<dbReference type="AlphaFoldDB" id="A0A9Q8ZUQ8"/>
<evidence type="ECO:0000313" key="3">
    <source>
        <dbReference type="Proteomes" id="UP001055911"/>
    </source>
</evidence>
<keyword evidence="2" id="KW-0614">Plasmid</keyword>
<dbReference type="EMBL" id="CP097120">
    <property type="protein sequence ID" value="USS89969.1"/>
    <property type="molecule type" value="Genomic_DNA"/>
</dbReference>
<name>A0A9Q8ZUQ8_9LACO</name>
<keyword evidence="3" id="KW-1185">Reference proteome</keyword>
<organism evidence="2 3">
    <name type="scientific">Fructilactobacillus cliffordii</name>
    <dbReference type="NCBI Taxonomy" id="2940299"/>
    <lineage>
        <taxon>Bacteria</taxon>
        <taxon>Bacillati</taxon>
        <taxon>Bacillota</taxon>
        <taxon>Bacilli</taxon>
        <taxon>Lactobacillales</taxon>
        <taxon>Lactobacillaceae</taxon>
        <taxon>Fructilactobacillus</taxon>
    </lineage>
</organism>
<gene>
    <name evidence="2" type="ORF">M3M40_07215</name>
</gene>
<reference evidence="2" key="1">
    <citation type="submission" date="2022-05" db="EMBL/GenBank/DDBJ databases">
        <authorList>
            <person name="Oliphant S.A."/>
            <person name="Watson-Haigh N.S."/>
            <person name="Sumby K.M."/>
            <person name="Gardner J.M."/>
            <person name="Jiranek V."/>
        </authorList>
    </citation>
    <scope>NUCLEOTIDE SEQUENCE</scope>
    <source>
        <strain evidence="2">KI4_B1</strain>
        <plasmid evidence="2">p1unnamed</plasmid>
    </source>
</reference>